<evidence type="ECO:0000256" key="5">
    <source>
        <dbReference type="ARBA" id="ARBA00022989"/>
    </source>
</evidence>
<evidence type="ECO:0000313" key="9">
    <source>
        <dbReference type="EMBL" id="HGY93246.1"/>
    </source>
</evidence>
<evidence type="ECO:0000256" key="2">
    <source>
        <dbReference type="ARBA" id="ARBA00022475"/>
    </source>
</evidence>
<accession>A0A7V4XQP2</accession>
<evidence type="ECO:0000256" key="7">
    <source>
        <dbReference type="ARBA" id="ARBA00023306"/>
    </source>
</evidence>
<organism evidence="9">
    <name type="scientific">Acidobacterium capsulatum</name>
    <dbReference type="NCBI Taxonomy" id="33075"/>
    <lineage>
        <taxon>Bacteria</taxon>
        <taxon>Pseudomonadati</taxon>
        <taxon>Acidobacteriota</taxon>
        <taxon>Terriglobia</taxon>
        <taxon>Terriglobales</taxon>
        <taxon>Acidobacteriaceae</taxon>
        <taxon>Acidobacterium</taxon>
    </lineage>
</organism>
<proteinExistence type="inferred from homology"/>
<dbReference type="EMBL" id="DTKL01000010">
    <property type="protein sequence ID" value="HGY93246.1"/>
    <property type="molecule type" value="Genomic_DNA"/>
</dbReference>
<evidence type="ECO:0000256" key="8">
    <source>
        <dbReference type="SAM" id="Phobius"/>
    </source>
</evidence>
<name>A0A7V4XQP2_9BACT</name>
<dbReference type="HAMAP" id="MF_00910">
    <property type="entry name" value="FtsL"/>
    <property type="match status" value="1"/>
</dbReference>
<reference evidence="9" key="1">
    <citation type="journal article" date="2020" name="mSystems">
        <title>Genome- and Community-Level Interaction Insights into Carbon Utilization and Element Cycling Functions of Hydrothermarchaeota in Hydrothermal Sediment.</title>
        <authorList>
            <person name="Zhou Z."/>
            <person name="Liu Y."/>
            <person name="Xu W."/>
            <person name="Pan J."/>
            <person name="Luo Z.H."/>
            <person name="Li M."/>
        </authorList>
    </citation>
    <scope>NUCLEOTIDE SEQUENCE [LARGE SCALE GENOMIC DNA]</scope>
    <source>
        <strain evidence="9">SpSt-855</strain>
    </source>
</reference>
<sequence>MATQVITGQFGIEVGRRDQDRSTDRIRERNLSLLAAQQRARRGPTPEVLFAKKIDNSRLVKAADPQRAREMRSFAAAMALFLGLLLIYGWQHFSAIEYGYHIEAEKQQLRQLQEVNRGLQLTEAQLNSPARIDQLANSLGLQAPQPGQVVYPDGSTMLPGNPNAPVLAEATPPVIH</sequence>
<keyword evidence="2" id="KW-1003">Cell membrane</keyword>
<evidence type="ECO:0000256" key="4">
    <source>
        <dbReference type="ARBA" id="ARBA00022692"/>
    </source>
</evidence>
<feature type="transmembrane region" description="Helical" evidence="8">
    <location>
        <begin position="73"/>
        <end position="90"/>
    </location>
</feature>
<evidence type="ECO:0000256" key="1">
    <source>
        <dbReference type="ARBA" id="ARBA00004401"/>
    </source>
</evidence>
<dbReference type="GO" id="GO:0005886">
    <property type="term" value="C:plasma membrane"/>
    <property type="evidence" value="ECO:0007669"/>
    <property type="project" value="UniProtKB-SubCell"/>
</dbReference>
<protein>
    <submittedName>
        <fullName evidence="9">Cell division protein FtsL</fullName>
    </submittedName>
</protein>
<dbReference type="InterPro" id="IPR011922">
    <property type="entry name" value="Cell_div_FtsL"/>
</dbReference>
<comment type="subcellular location">
    <subcellularLocation>
        <location evidence="1">Cell membrane</location>
        <topology evidence="1">Single-pass type II membrane protein</topology>
    </subcellularLocation>
</comment>
<dbReference type="GO" id="GO:0051301">
    <property type="term" value="P:cell division"/>
    <property type="evidence" value="ECO:0007669"/>
    <property type="project" value="UniProtKB-KW"/>
</dbReference>
<comment type="caution">
    <text evidence="9">The sequence shown here is derived from an EMBL/GenBank/DDBJ whole genome shotgun (WGS) entry which is preliminary data.</text>
</comment>
<evidence type="ECO:0000256" key="6">
    <source>
        <dbReference type="ARBA" id="ARBA00023136"/>
    </source>
</evidence>
<keyword evidence="3 9" id="KW-0132">Cell division</keyword>
<gene>
    <name evidence="9" type="ORF">ENW50_00940</name>
</gene>
<keyword evidence="7" id="KW-0131">Cell cycle</keyword>
<keyword evidence="5 8" id="KW-1133">Transmembrane helix</keyword>
<dbReference type="AlphaFoldDB" id="A0A7V4XQP2"/>
<evidence type="ECO:0000256" key="3">
    <source>
        <dbReference type="ARBA" id="ARBA00022618"/>
    </source>
</evidence>
<keyword evidence="6 8" id="KW-0472">Membrane</keyword>
<keyword evidence="4 8" id="KW-0812">Transmembrane</keyword>